<evidence type="ECO:0008006" key="4">
    <source>
        <dbReference type="Google" id="ProtNLM"/>
    </source>
</evidence>
<proteinExistence type="predicted"/>
<gene>
    <name evidence="2" type="ORF">EGV54_13425</name>
</gene>
<feature type="signal peptide" evidence="1">
    <location>
        <begin position="1"/>
        <end position="22"/>
    </location>
</feature>
<sequence>MRYVKSLITLLCVSGLCLLLGACGKSDDVVGNKYKAIYKNKVEAIVEFKDDGELIYTVANGALNAGREEHGKYEVIKENGKMFLLVTPLKNSDFFEGEVGSFQFGTYIVQNKQTENSEGMLVFLLNSNNNKFEVYQTQNKETHDVKRINGKEEIKDLEAIKEENVKRFFEKVE</sequence>
<name>A0A8H9BY79_STAPS</name>
<dbReference type="PROSITE" id="PS51257">
    <property type="entry name" value="PROKAR_LIPOPROTEIN"/>
    <property type="match status" value="1"/>
</dbReference>
<comment type="caution">
    <text evidence="2">The sequence shown here is derived from an EMBL/GenBank/DDBJ whole genome shotgun (WGS) entry which is preliminary data.</text>
</comment>
<accession>A0A8H9BY79</accession>
<feature type="chain" id="PRO_5038831940" description="Lipoprotein" evidence="1">
    <location>
        <begin position="23"/>
        <end position="173"/>
    </location>
</feature>
<dbReference type="AlphaFoldDB" id="A0A8H9BY79"/>
<evidence type="ECO:0000313" key="2">
    <source>
        <dbReference type="EMBL" id="EGQ4386052.1"/>
    </source>
</evidence>
<evidence type="ECO:0000313" key="3">
    <source>
        <dbReference type="Proteomes" id="UP000600220"/>
    </source>
</evidence>
<protein>
    <recommendedName>
        <fullName evidence="4">Lipoprotein</fullName>
    </recommendedName>
</protein>
<organism evidence="2 3">
    <name type="scientific">Staphylococcus pseudintermedius</name>
    <dbReference type="NCBI Taxonomy" id="283734"/>
    <lineage>
        <taxon>Bacteria</taxon>
        <taxon>Bacillati</taxon>
        <taxon>Bacillota</taxon>
        <taxon>Bacilli</taxon>
        <taxon>Bacillales</taxon>
        <taxon>Staphylococcaceae</taxon>
        <taxon>Staphylococcus</taxon>
        <taxon>Staphylococcus intermedius group</taxon>
    </lineage>
</organism>
<dbReference type="RefSeq" id="WP_140223521.1">
    <property type="nucleotide sequence ID" value="NZ_BAAFJO010000013.1"/>
</dbReference>
<keyword evidence="3" id="KW-1185">Reference proteome</keyword>
<keyword evidence="1" id="KW-0732">Signal</keyword>
<reference evidence="2 3" key="1">
    <citation type="submission" date="2018-11" db="EMBL/GenBank/DDBJ databases">
        <authorList>
            <consortium name="Veterinary Laboratory Investigation and Response Network"/>
        </authorList>
    </citation>
    <scope>NUCLEOTIDE SEQUENCE [LARGE SCALE GENOMIC DNA]</scope>
    <source>
        <strain evidence="2 3">SPSE-18-VL-LA-PA-Ryan-0021</strain>
    </source>
</reference>
<dbReference type="EMBL" id="AAXKXX010000036">
    <property type="protein sequence ID" value="EGQ4386052.1"/>
    <property type="molecule type" value="Genomic_DNA"/>
</dbReference>
<evidence type="ECO:0000256" key="1">
    <source>
        <dbReference type="SAM" id="SignalP"/>
    </source>
</evidence>
<dbReference type="Proteomes" id="UP000600220">
    <property type="component" value="Unassembled WGS sequence"/>
</dbReference>